<dbReference type="HOGENOM" id="CLU_3172267_0_0_6"/>
<organism evidence="1 2">
    <name type="scientific">Stutzerimonas stutzeri RCH2</name>
    <dbReference type="NCBI Taxonomy" id="644801"/>
    <lineage>
        <taxon>Bacteria</taxon>
        <taxon>Pseudomonadati</taxon>
        <taxon>Pseudomonadota</taxon>
        <taxon>Gammaproteobacteria</taxon>
        <taxon>Pseudomonadales</taxon>
        <taxon>Pseudomonadaceae</taxon>
        <taxon>Stutzerimonas</taxon>
    </lineage>
</organism>
<proteinExistence type="predicted"/>
<dbReference type="PATRIC" id="fig|644801.3.peg.4298"/>
<name>L0GQ30_STUST</name>
<dbReference type="AlphaFoldDB" id="L0GQ30"/>
<sequence>MQRKNITVRLFNLAGEVLGSLTLPASFRLADLAALKTLGTARVEVLS</sequence>
<dbReference type="Proteomes" id="UP000010820">
    <property type="component" value="Plasmid pPSEST02"/>
</dbReference>
<evidence type="ECO:0000313" key="2">
    <source>
        <dbReference type="Proteomes" id="UP000010820"/>
    </source>
</evidence>
<keyword evidence="1" id="KW-0614">Plasmid</keyword>
<reference evidence="1 2" key="1">
    <citation type="submission" date="2011-10" db="EMBL/GenBank/DDBJ databases">
        <title>Complete sequence of plasmid 2 of Pseudomonas stutzeri RCH2.</title>
        <authorList>
            <consortium name="US DOE Joint Genome Institute"/>
            <person name="Lucas S."/>
            <person name="Han J."/>
            <person name="Lapidus A."/>
            <person name="Cheng J.-F."/>
            <person name="Goodwin L."/>
            <person name="Pitluck S."/>
            <person name="Peters L."/>
            <person name="Ovchinnikova G."/>
            <person name="Zeytun A."/>
            <person name="Lu M."/>
            <person name="Detter J.C."/>
            <person name="Han C."/>
            <person name="Tapia R."/>
            <person name="Land M."/>
            <person name="Hauser L."/>
            <person name="Kyrpides N."/>
            <person name="Ivanova N."/>
            <person name="Pagani I."/>
            <person name="Chakraborty R."/>
            <person name="Arkin A."/>
            <person name="Dehal P."/>
            <person name="Wall J."/>
            <person name="Hazen T."/>
            <person name="Woyke T."/>
        </authorList>
    </citation>
    <scope>NUCLEOTIDE SEQUENCE [LARGE SCALE GENOMIC DNA]</scope>
    <source>
        <strain evidence="1 2">RCH2</strain>
        <plasmid evidence="2">Plasmid pPSEST02</plasmid>
    </source>
</reference>
<protein>
    <submittedName>
        <fullName evidence="1">Uncharacterized protein</fullName>
    </submittedName>
</protein>
<evidence type="ECO:0000313" key="1">
    <source>
        <dbReference type="EMBL" id="AGA88868.1"/>
    </source>
</evidence>
<dbReference type="EMBL" id="CP003073">
    <property type="protein sequence ID" value="AGA88868.1"/>
    <property type="molecule type" value="Genomic_DNA"/>
</dbReference>
<dbReference type="RefSeq" id="WP_015279018.1">
    <property type="nucleotide sequence ID" value="NC_019938.1"/>
</dbReference>
<dbReference type="KEGG" id="psh:Psest_4402"/>
<gene>
    <name evidence="1" type="ORF">Psest_4402</name>
</gene>
<geneLocation type="plasmid" evidence="1 2">
    <name>pPSEST02</name>
</geneLocation>
<accession>L0GQ30</accession>